<dbReference type="AlphaFoldDB" id="A0A835CID5"/>
<keyword evidence="3" id="KW-1185">Reference proteome</keyword>
<feature type="compositionally biased region" description="Low complexity" evidence="1">
    <location>
        <begin position="111"/>
        <end position="125"/>
    </location>
</feature>
<evidence type="ECO:0000313" key="2">
    <source>
        <dbReference type="EMBL" id="KAF7844301.1"/>
    </source>
</evidence>
<name>A0A835CID5_9FABA</name>
<dbReference type="EMBL" id="JAAIUW010000001">
    <property type="protein sequence ID" value="KAF7844301.1"/>
    <property type="molecule type" value="Genomic_DNA"/>
</dbReference>
<gene>
    <name evidence="2" type="ORF">G2W53_001206</name>
</gene>
<organism evidence="2 3">
    <name type="scientific">Senna tora</name>
    <dbReference type="NCBI Taxonomy" id="362788"/>
    <lineage>
        <taxon>Eukaryota</taxon>
        <taxon>Viridiplantae</taxon>
        <taxon>Streptophyta</taxon>
        <taxon>Embryophyta</taxon>
        <taxon>Tracheophyta</taxon>
        <taxon>Spermatophyta</taxon>
        <taxon>Magnoliopsida</taxon>
        <taxon>eudicotyledons</taxon>
        <taxon>Gunneridae</taxon>
        <taxon>Pentapetalae</taxon>
        <taxon>rosids</taxon>
        <taxon>fabids</taxon>
        <taxon>Fabales</taxon>
        <taxon>Fabaceae</taxon>
        <taxon>Caesalpinioideae</taxon>
        <taxon>Cassia clade</taxon>
        <taxon>Senna</taxon>
    </lineage>
</organism>
<accession>A0A835CID5</accession>
<dbReference type="Proteomes" id="UP000634136">
    <property type="component" value="Unassembled WGS sequence"/>
</dbReference>
<feature type="region of interest" description="Disordered" evidence="1">
    <location>
        <begin position="97"/>
        <end position="138"/>
    </location>
</feature>
<evidence type="ECO:0000313" key="3">
    <source>
        <dbReference type="Proteomes" id="UP000634136"/>
    </source>
</evidence>
<proteinExistence type="predicted"/>
<comment type="caution">
    <text evidence="2">The sequence shown here is derived from an EMBL/GenBank/DDBJ whole genome shotgun (WGS) entry which is preliminary data.</text>
</comment>
<protein>
    <submittedName>
        <fullName evidence="2">Uncharacterized protein</fullName>
    </submittedName>
</protein>
<feature type="compositionally biased region" description="Basic and acidic residues" evidence="1">
    <location>
        <begin position="127"/>
        <end position="138"/>
    </location>
</feature>
<evidence type="ECO:0000256" key="1">
    <source>
        <dbReference type="SAM" id="MobiDB-lite"/>
    </source>
</evidence>
<reference evidence="2" key="1">
    <citation type="submission" date="2020-09" db="EMBL/GenBank/DDBJ databases">
        <title>Genome-Enabled Discovery of Anthraquinone Biosynthesis in Senna tora.</title>
        <authorList>
            <person name="Kang S.-H."/>
            <person name="Pandey R.P."/>
            <person name="Lee C.-M."/>
            <person name="Sim J.-S."/>
            <person name="Jeong J.-T."/>
            <person name="Choi B.-S."/>
            <person name="Jung M."/>
            <person name="Ginzburg D."/>
            <person name="Zhao K."/>
            <person name="Won S.Y."/>
            <person name="Oh T.-J."/>
            <person name="Yu Y."/>
            <person name="Kim N.-H."/>
            <person name="Lee O.R."/>
            <person name="Lee T.-H."/>
            <person name="Bashyal P."/>
            <person name="Kim T.-S."/>
            <person name="Lee W.-H."/>
            <person name="Kawkins C."/>
            <person name="Kim C.-K."/>
            <person name="Kim J.S."/>
            <person name="Ahn B.O."/>
            <person name="Rhee S.Y."/>
            <person name="Sohng J.K."/>
        </authorList>
    </citation>
    <scope>NUCLEOTIDE SEQUENCE</scope>
    <source>
        <tissue evidence="2">Leaf</tissue>
    </source>
</reference>
<sequence>MVPISHKAISEILDLPPLGATKCAYRQLSNLKPDKVNLTQIQDVLIMNARDADEWVKNKSGKQAKVVWNEDDMAIKLKGPITSDLILQGRSKKLRQFYRGAASTRNRQAAEPSSSTQNETETSTSGQHEEEHPSPMDG</sequence>